<keyword evidence="3" id="KW-1133">Transmembrane helix</keyword>
<evidence type="ECO:0000256" key="3">
    <source>
        <dbReference type="ARBA" id="ARBA00022989"/>
    </source>
</evidence>
<dbReference type="PANTHER" id="PTHR42770:SF7">
    <property type="entry name" value="MEMBRANE PROTEIN"/>
    <property type="match status" value="1"/>
</dbReference>
<sequence>MSKTDRIAPHAEGAEYFAARSLRKGSVSWVLLVSLGVSYTISGDFSGWNYGMEHGGWAGLFLAFAVMGTMYACTVFGLAELASAIPTTGAGFGFARCALGRAGGFATGLALTIEYVCAPAAISTFIANYLIALGIFPGVDPFLLVVGVYVVFTAIHVIGVGEALKLMLVISGIAVVALVAFVVGAAGSFNPANLFDIAPTDALGASTLFPHGVAGVLASLPYGIWFFLGVEGVPLAAEEAVDPRRDMPRGLIWAMAVLTVTGLASLVFAAGAVGAAAMAGSDAPLVEALAYLGRPELAAFVNVAGLAGLVASFFSLMYAGSRQVFALARSGYLPSFLALTGTRKTPVAALLCSAAVGLALVAVMHDGALILNVAVFGACVSYALMNLSHIVLRRRATALQRTYLTPGGARTTTVALVLSCVAVVSTFFVDMVAVACVVAVYALGMTFFFVYSRSRLVSNAPEEEFARMSAAEAQLR</sequence>
<keyword evidence="4" id="KW-0472">Membrane</keyword>
<keyword evidence="6" id="KW-1185">Reference proteome</keyword>
<dbReference type="InterPro" id="IPR050367">
    <property type="entry name" value="APC_superfamily"/>
</dbReference>
<dbReference type="Proteomes" id="UP000503297">
    <property type="component" value="Chromosome"/>
</dbReference>
<dbReference type="PANTHER" id="PTHR42770">
    <property type="entry name" value="AMINO ACID TRANSPORTER-RELATED"/>
    <property type="match status" value="1"/>
</dbReference>
<evidence type="ECO:0000256" key="4">
    <source>
        <dbReference type="ARBA" id="ARBA00023136"/>
    </source>
</evidence>
<dbReference type="RefSeq" id="WP_172165440.1">
    <property type="nucleotide sequence ID" value="NZ_CP053716.1"/>
</dbReference>
<dbReference type="NCBIfam" id="TIGR00908">
    <property type="entry name" value="2A0305"/>
    <property type="match status" value="1"/>
</dbReference>
<dbReference type="EMBL" id="CP053716">
    <property type="protein sequence ID" value="QKF06851.1"/>
    <property type="molecule type" value="Genomic_DNA"/>
</dbReference>
<dbReference type="GO" id="GO:0055085">
    <property type="term" value="P:transmembrane transport"/>
    <property type="evidence" value="ECO:0007669"/>
    <property type="project" value="InterPro"/>
</dbReference>
<dbReference type="GO" id="GO:0016020">
    <property type="term" value="C:membrane"/>
    <property type="evidence" value="ECO:0007669"/>
    <property type="project" value="UniProtKB-SubCell"/>
</dbReference>
<dbReference type="InterPro" id="IPR004841">
    <property type="entry name" value="AA-permease/SLC12A_dom"/>
</dbReference>
<evidence type="ECO:0000313" key="6">
    <source>
        <dbReference type="Proteomes" id="UP000503297"/>
    </source>
</evidence>
<comment type="subcellular location">
    <subcellularLocation>
        <location evidence="1">Membrane</location>
        <topology evidence="1">Multi-pass membrane protein</topology>
    </subcellularLocation>
</comment>
<proteinExistence type="predicted"/>
<protein>
    <submittedName>
        <fullName evidence="5">Ethanolamine permease</fullName>
    </submittedName>
</protein>
<reference evidence="6" key="1">
    <citation type="submission" date="2020-05" db="EMBL/GenBank/DDBJ databases">
        <title>Novel species in genus Nocardioides.</title>
        <authorList>
            <person name="Zhang G."/>
        </authorList>
    </citation>
    <scope>NUCLEOTIDE SEQUENCE [LARGE SCALE GENOMIC DNA]</scope>
    <source>
        <strain evidence="6">zg-1050</strain>
    </source>
</reference>
<gene>
    <name evidence="5" type="primary">eat</name>
    <name evidence="5" type="ORF">HLV38_00995</name>
</gene>
<dbReference type="PIRSF" id="PIRSF006060">
    <property type="entry name" value="AA_transporter"/>
    <property type="match status" value="1"/>
</dbReference>
<keyword evidence="2" id="KW-0812">Transmembrane</keyword>
<dbReference type="Gene3D" id="1.20.1740.10">
    <property type="entry name" value="Amino acid/polyamine transporter I"/>
    <property type="match status" value="1"/>
</dbReference>
<name>A0A6M8J173_9ACTN</name>
<dbReference type="Pfam" id="PF00324">
    <property type="entry name" value="AA_permease"/>
    <property type="match status" value="1"/>
</dbReference>
<evidence type="ECO:0000313" key="5">
    <source>
        <dbReference type="EMBL" id="QKF06851.1"/>
    </source>
</evidence>
<accession>A0A6M8J173</accession>
<organism evidence="5 6">
    <name type="scientific">Berryella wangjianweii</name>
    <dbReference type="NCBI Taxonomy" id="2734634"/>
    <lineage>
        <taxon>Bacteria</taxon>
        <taxon>Bacillati</taxon>
        <taxon>Actinomycetota</taxon>
        <taxon>Coriobacteriia</taxon>
        <taxon>Eggerthellales</taxon>
        <taxon>Eggerthellaceae</taxon>
        <taxon>Berryella</taxon>
    </lineage>
</organism>
<evidence type="ECO:0000256" key="1">
    <source>
        <dbReference type="ARBA" id="ARBA00004141"/>
    </source>
</evidence>
<dbReference type="InterPro" id="IPR004757">
    <property type="entry name" value="EtNH_permease"/>
</dbReference>
<dbReference type="KEGG" id="bwa:HLV38_00995"/>
<evidence type="ECO:0000256" key="2">
    <source>
        <dbReference type="ARBA" id="ARBA00022692"/>
    </source>
</evidence>
<dbReference type="AlphaFoldDB" id="A0A6M8J173"/>